<evidence type="ECO:0000256" key="4">
    <source>
        <dbReference type="ARBA" id="ARBA00023136"/>
    </source>
</evidence>
<evidence type="ECO:0000256" key="2">
    <source>
        <dbReference type="ARBA" id="ARBA00022692"/>
    </source>
</evidence>
<organism evidence="6 7">
    <name type="scientific">Swaminathania salitolerans</name>
    <dbReference type="NCBI Taxonomy" id="182838"/>
    <lineage>
        <taxon>Bacteria</taxon>
        <taxon>Pseudomonadati</taxon>
        <taxon>Pseudomonadota</taxon>
        <taxon>Alphaproteobacteria</taxon>
        <taxon>Acetobacterales</taxon>
        <taxon>Acetobacteraceae</taxon>
        <taxon>Swaminathania</taxon>
    </lineage>
</organism>
<reference evidence="6 7" key="1">
    <citation type="submission" date="2019-07" db="EMBL/GenBank/DDBJ databases">
        <title>Whole genome shotgun sequence of Swaminathania salitolerans NBRC 104436.</title>
        <authorList>
            <person name="Hosoyama A."/>
            <person name="Uohara A."/>
            <person name="Ohji S."/>
            <person name="Ichikawa N."/>
        </authorList>
    </citation>
    <scope>NUCLEOTIDE SEQUENCE [LARGE SCALE GENOMIC DNA]</scope>
    <source>
        <strain evidence="6 7">NBRC 104436</strain>
    </source>
</reference>
<evidence type="ECO:0000256" key="3">
    <source>
        <dbReference type="ARBA" id="ARBA00022989"/>
    </source>
</evidence>
<proteinExistence type="predicted"/>
<keyword evidence="3 5" id="KW-1133">Transmembrane helix</keyword>
<comment type="caution">
    <text evidence="6">The sequence shown here is derived from an EMBL/GenBank/DDBJ whole genome shotgun (WGS) entry which is preliminary data.</text>
</comment>
<dbReference type="EMBL" id="BJVC01000004">
    <property type="protein sequence ID" value="GEL02785.1"/>
    <property type="molecule type" value="Genomic_DNA"/>
</dbReference>
<gene>
    <name evidence="6" type="ORF">SSA02_19480</name>
</gene>
<dbReference type="GO" id="GO:0006457">
    <property type="term" value="P:protein folding"/>
    <property type="evidence" value="ECO:0007669"/>
    <property type="project" value="InterPro"/>
</dbReference>
<protein>
    <recommendedName>
        <fullName evidence="8">Disulfide bond formation protein B</fullName>
    </recommendedName>
</protein>
<dbReference type="Gene3D" id="1.20.1550.10">
    <property type="entry name" value="DsbB-like"/>
    <property type="match status" value="1"/>
</dbReference>
<evidence type="ECO:0000313" key="7">
    <source>
        <dbReference type="Proteomes" id="UP000321405"/>
    </source>
</evidence>
<dbReference type="Pfam" id="PF02600">
    <property type="entry name" value="DsbB"/>
    <property type="match status" value="1"/>
</dbReference>
<dbReference type="SUPFAM" id="SSF158442">
    <property type="entry name" value="DsbB-like"/>
    <property type="match status" value="1"/>
</dbReference>
<keyword evidence="2 5" id="KW-0812">Transmembrane</keyword>
<sequence length="165" mass="17899">MITRLTGGSLFLAGMAALGIAWWAEHVLGYAPCELCLIERTPWRIVGVLGVIALLVPGMIGFWATVLSLPALAAAVMLAGLHNGVERKWWQSPLPSCHAPVFHGGSFSERMAHMPLRPAKPCDDPTYLFHLPVSMTVLGGIAAAVLFALVSYSVVLQARQWRQTR</sequence>
<accession>A0A511BR98</accession>
<dbReference type="RefSeq" id="WP_147093846.1">
    <property type="nucleotide sequence ID" value="NZ_BJVC01000004.1"/>
</dbReference>
<evidence type="ECO:0000256" key="5">
    <source>
        <dbReference type="SAM" id="Phobius"/>
    </source>
</evidence>
<keyword evidence="4 5" id="KW-0472">Membrane</keyword>
<dbReference type="InterPro" id="IPR023380">
    <property type="entry name" value="DsbB-like_sf"/>
</dbReference>
<dbReference type="OrthoDB" id="9808637at2"/>
<dbReference type="InterPro" id="IPR003752">
    <property type="entry name" value="DiS_bond_form_DsbB/BdbC"/>
</dbReference>
<evidence type="ECO:0008006" key="8">
    <source>
        <dbReference type="Google" id="ProtNLM"/>
    </source>
</evidence>
<name>A0A511BR98_9PROT</name>
<feature type="transmembrane region" description="Helical" evidence="5">
    <location>
        <begin position="6"/>
        <end position="24"/>
    </location>
</feature>
<feature type="transmembrane region" description="Helical" evidence="5">
    <location>
        <begin position="133"/>
        <end position="155"/>
    </location>
</feature>
<evidence type="ECO:0000313" key="6">
    <source>
        <dbReference type="EMBL" id="GEL02785.1"/>
    </source>
</evidence>
<dbReference type="AlphaFoldDB" id="A0A511BR98"/>
<dbReference type="GO" id="GO:0015035">
    <property type="term" value="F:protein-disulfide reductase activity"/>
    <property type="evidence" value="ECO:0007669"/>
    <property type="project" value="InterPro"/>
</dbReference>
<dbReference type="GO" id="GO:0016020">
    <property type="term" value="C:membrane"/>
    <property type="evidence" value="ECO:0007669"/>
    <property type="project" value="UniProtKB-SubCell"/>
</dbReference>
<comment type="subcellular location">
    <subcellularLocation>
        <location evidence="1">Membrane</location>
        <topology evidence="1">Multi-pass membrane protein</topology>
    </subcellularLocation>
</comment>
<evidence type="ECO:0000256" key="1">
    <source>
        <dbReference type="ARBA" id="ARBA00004141"/>
    </source>
</evidence>
<dbReference type="Proteomes" id="UP000321405">
    <property type="component" value="Unassembled WGS sequence"/>
</dbReference>
<keyword evidence="7" id="KW-1185">Reference proteome</keyword>
<feature type="transmembrane region" description="Helical" evidence="5">
    <location>
        <begin position="45"/>
        <end position="78"/>
    </location>
</feature>